<comment type="pathway">
    <text evidence="1">Cell wall biogenesis; cell wall polysaccharide biosynthesis.</text>
</comment>
<keyword evidence="7" id="KW-1185">Reference proteome</keyword>
<dbReference type="EMBL" id="JAUSVB010000002">
    <property type="protein sequence ID" value="MDQ0373236.1"/>
    <property type="molecule type" value="Genomic_DNA"/>
</dbReference>
<proteinExistence type="inferred from homology"/>
<evidence type="ECO:0000256" key="4">
    <source>
        <dbReference type="ARBA" id="ARBA00022679"/>
    </source>
</evidence>
<evidence type="ECO:0000256" key="3">
    <source>
        <dbReference type="ARBA" id="ARBA00022676"/>
    </source>
</evidence>
<dbReference type="InterPro" id="IPR001173">
    <property type="entry name" value="Glyco_trans_2-like"/>
</dbReference>
<keyword evidence="4" id="KW-0808">Transferase</keyword>
<dbReference type="Gene3D" id="3.90.550.10">
    <property type="entry name" value="Spore Coat Polysaccharide Biosynthesis Protein SpsA, Chain A"/>
    <property type="match status" value="2"/>
</dbReference>
<dbReference type="CDD" id="cd04184">
    <property type="entry name" value="GT2_RfbC_Mx_like"/>
    <property type="match status" value="1"/>
</dbReference>
<protein>
    <submittedName>
        <fullName evidence="6">Glycosyltransferase involved in cell wall biosynthesis</fullName>
    </submittedName>
</protein>
<dbReference type="RefSeq" id="WP_307491182.1">
    <property type="nucleotide sequence ID" value="NZ_JAUSVB010000002.1"/>
</dbReference>
<comment type="caution">
    <text evidence="6">The sequence shown here is derived from an EMBL/GenBank/DDBJ whole genome shotgun (WGS) entry which is preliminary data.</text>
</comment>
<accession>A0ABU0EDU8</accession>
<dbReference type="SUPFAM" id="SSF53448">
    <property type="entry name" value="Nucleotide-diphospho-sugar transferases"/>
    <property type="match status" value="2"/>
</dbReference>
<evidence type="ECO:0000256" key="1">
    <source>
        <dbReference type="ARBA" id="ARBA00004776"/>
    </source>
</evidence>
<organism evidence="6 7">
    <name type="scientific">Cellulomonas humilata</name>
    <dbReference type="NCBI Taxonomy" id="144055"/>
    <lineage>
        <taxon>Bacteria</taxon>
        <taxon>Bacillati</taxon>
        <taxon>Actinomycetota</taxon>
        <taxon>Actinomycetes</taxon>
        <taxon>Micrococcales</taxon>
        <taxon>Cellulomonadaceae</taxon>
        <taxon>Cellulomonas</taxon>
    </lineage>
</organism>
<comment type="similarity">
    <text evidence="2">Belongs to the glycosyltransferase 2 family.</text>
</comment>
<evidence type="ECO:0000256" key="2">
    <source>
        <dbReference type="ARBA" id="ARBA00006739"/>
    </source>
</evidence>
<reference evidence="6 7" key="1">
    <citation type="submission" date="2023-07" db="EMBL/GenBank/DDBJ databases">
        <title>Sorghum-associated microbial communities from plants grown in Nebraska, USA.</title>
        <authorList>
            <person name="Schachtman D."/>
        </authorList>
    </citation>
    <scope>NUCLEOTIDE SEQUENCE [LARGE SCALE GENOMIC DNA]</scope>
    <source>
        <strain evidence="6 7">BE332</strain>
    </source>
</reference>
<keyword evidence="3" id="KW-0328">Glycosyltransferase</keyword>
<evidence type="ECO:0000313" key="7">
    <source>
        <dbReference type="Proteomes" id="UP001239626"/>
    </source>
</evidence>
<evidence type="ECO:0000259" key="5">
    <source>
        <dbReference type="Pfam" id="PF00535"/>
    </source>
</evidence>
<sequence length="523" mass="57333">MPAPVISILTPVYNPPVEALRAAIGSVRSQDYPHWELILVNDCSPSPAVATTLRELAALDKRIVVHTRSENGGIVAASSDALRLATGEFVALLDHDDMLARGALAAVAEALIEQPDADYLYTDEDKISDQGDFFDAFDKPEWSPERLLGQMYTGHLSVLRTSLVRDVGGFVVGTDGSQDHDLVLRVTEQARSIVHLPEVYYHWRAIEGSTAHDSEAKPYAWMAGLQAVQRSLERRGIRGRAELGPQPGTYRVVREIDPDLTVSIVIPTRGGNALVWGETRCLVVELVRSLVTVSTHQNLEIVIVYDEPTPASVLAELRAIAGDRVVLVPFLEPFNFSAKCNVGYLASSGEVVVFLNDDMQLVSPNFAAELAAPLFEEGVGATGARLLFSDGSLQHGGHVYASGDLTHAGFKGGGDEEGPFRAFLVSRECSGLTAACIAVTRDTFERVGGFNEGLPGNFNDVDFSRKIGSLDLRLLWMSDVTLYHFESLTRDSTVHQWEYDTIMRRWGTPERDPYFPVGFRAEF</sequence>
<evidence type="ECO:0000313" key="6">
    <source>
        <dbReference type="EMBL" id="MDQ0373236.1"/>
    </source>
</evidence>
<dbReference type="InterPro" id="IPR029044">
    <property type="entry name" value="Nucleotide-diphossugar_trans"/>
</dbReference>
<gene>
    <name evidence="6" type="ORF">J2X26_001547</name>
</gene>
<name>A0ABU0EDU8_9CELL</name>
<dbReference type="PANTHER" id="PTHR43179:SF12">
    <property type="entry name" value="GALACTOFURANOSYLTRANSFERASE GLFT2"/>
    <property type="match status" value="1"/>
</dbReference>
<dbReference type="PANTHER" id="PTHR43179">
    <property type="entry name" value="RHAMNOSYLTRANSFERASE WBBL"/>
    <property type="match status" value="1"/>
</dbReference>
<feature type="domain" description="Glycosyltransferase 2-like" evidence="5">
    <location>
        <begin position="7"/>
        <end position="117"/>
    </location>
</feature>
<feature type="domain" description="Glycosyltransferase 2-like" evidence="5">
    <location>
        <begin position="280"/>
        <end position="392"/>
    </location>
</feature>
<dbReference type="Pfam" id="PF00535">
    <property type="entry name" value="Glycos_transf_2"/>
    <property type="match status" value="2"/>
</dbReference>
<dbReference type="Proteomes" id="UP001239626">
    <property type="component" value="Unassembled WGS sequence"/>
</dbReference>